<dbReference type="Proteomes" id="UP000593579">
    <property type="component" value="Unassembled WGS sequence"/>
</dbReference>
<name>A0A7J9CWT5_GOSGO</name>
<keyword evidence="2" id="KW-1185">Reference proteome</keyword>
<dbReference type="EMBL" id="JABEZY010000013">
    <property type="protein sequence ID" value="MBA0752818.1"/>
    <property type="molecule type" value="Genomic_DNA"/>
</dbReference>
<protein>
    <submittedName>
        <fullName evidence="1">Uncharacterized protein</fullName>
    </submittedName>
</protein>
<reference evidence="1 2" key="1">
    <citation type="journal article" date="2019" name="Genome Biol. Evol.">
        <title>Insights into the evolution of the New World diploid cottons (Gossypium, subgenus Houzingenia) based on genome sequencing.</title>
        <authorList>
            <person name="Grover C.E."/>
            <person name="Arick M.A. 2nd"/>
            <person name="Thrash A."/>
            <person name="Conover J.L."/>
            <person name="Sanders W.S."/>
            <person name="Peterson D.G."/>
            <person name="Frelichowski J.E."/>
            <person name="Scheffler J.A."/>
            <person name="Scheffler B.E."/>
            <person name="Wendel J.F."/>
        </authorList>
    </citation>
    <scope>NUCLEOTIDE SEQUENCE [LARGE SCALE GENOMIC DNA]</scope>
    <source>
        <strain evidence="1">5</strain>
        <tissue evidence="1">Leaf</tissue>
    </source>
</reference>
<organism evidence="1 2">
    <name type="scientific">Gossypium gossypioides</name>
    <name type="common">Mexican cotton</name>
    <name type="synonym">Selera gossypioides</name>
    <dbReference type="NCBI Taxonomy" id="34282"/>
    <lineage>
        <taxon>Eukaryota</taxon>
        <taxon>Viridiplantae</taxon>
        <taxon>Streptophyta</taxon>
        <taxon>Embryophyta</taxon>
        <taxon>Tracheophyta</taxon>
        <taxon>Spermatophyta</taxon>
        <taxon>Magnoliopsida</taxon>
        <taxon>eudicotyledons</taxon>
        <taxon>Gunneridae</taxon>
        <taxon>Pentapetalae</taxon>
        <taxon>rosids</taxon>
        <taxon>malvids</taxon>
        <taxon>Malvales</taxon>
        <taxon>Malvaceae</taxon>
        <taxon>Malvoideae</taxon>
        <taxon>Gossypium</taxon>
    </lineage>
</organism>
<dbReference type="OrthoDB" id="10414116at2759"/>
<proteinExistence type="predicted"/>
<evidence type="ECO:0000313" key="2">
    <source>
        <dbReference type="Proteomes" id="UP000593579"/>
    </source>
</evidence>
<comment type="caution">
    <text evidence="1">The sequence shown here is derived from an EMBL/GenBank/DDBJ whole genome shotgun (WGS) entry which is preliminary data.</text>
</comment>
<gene>
    <name evidence="1" type="ORF">Gogos_001620</name>
</gene>
<accession>A0A7J9CWT5</accession>
<dbReference type="AlphaFoldDB" id="A0A7J9CWT5"/>
<sequence>MEIDSFPSHKIEEIKNTYVGDLELTTKTIKRFITSR</sequence>
<evidence type="ECO:0000313" key="1">
    <source>
        <dbReference type="EMBL" id="MBA0752818.1"/>
    </source>
</evidence>